<dbReference type="NCBIfam" id="TIGR01730">
    <property type="entry name" value="RND_mfp"/>
    <property type="match status" value="1"/>
</dbReference>
<dbReference type="Gene3D" id="1.10.287.470">
    <property type="entry name" value="Helix hairpin bin"/>
    <property type="match status" value="1"/>
</dbReference>
<keyword evidence="3" id="KW-1185">Reference proteome</keyword>
<dbReference type="SUPFAM" id="SSF111369">
    <property type="entry name" value="HlyD-like secretion proteins"/>
    <property type="match status" value="1"/>
</dbReference>
<accession>A0A0D6PLG1</accession>
<dbReference type="Gene3D" id="2.40.50.100">
    <property type="match status" value="1"/>
</dbReference>
<dbReference type="InterPro" id="IPR006143">
    <property type="entry name" value="RND_pump_MFP"/>
</dbReference>
<proteinExistence type="inferred from homology"/>
<organism evidence="2 3">
    <name type="scientific">Acidocella aminolytica 101 = DSM 11237</name>
    <dbReference type="NCBI Taxonomy" id="1120923"/>
    <lineage>
        <taxon>Bacteria</taxon>
        <taxon>Pseudomonadati</taxon>
        <taxon>Pseudomonadota</taxon>
        <taxon>Alphaproteobacteria</taxon>
        <taxon>Acetobacterales</taxon>
        <taxon>Acidocellaceae</taxon>
        <taxon>Acidocella</taxon>
    </lineage>
</organism>
<evidence type="ECO:0000256" key="1">
    <source>
        <dbReference type="ARBA" id="ARBA00009477"/>
    </source>
</evidence>
<dbReference type="GO" id="GO:1990281">
    <property type="term" value="C:efflux pump complex"/>
    <property type="evidence" value="ECO:0007669"/>
    <property type="project" value="TreeGrafter"/>
</dbReference>
<dbReference type="PANTHER" id="PTHR30469">
    <property type="entry name" value="MULTIDRUG RESISTANCE PROTEIN MDTA"/>
    <property type="match status" value="1"/>
</dbReference>
<name>A0A0D6PLG1_9PROT</name>
<evidence type="ECO:0000313" key="2">
    <source>
        <dbReference type="EMBL" id="GAN82196.1"/>
    </source>
</evidence>
<reference evidence="2 3" key="1">
    <citation type="submission" date="2012-11" db="EMBL/GenBank/DDBJ databases">
        <title>Whole genome sequence of Acidocella aminolytica 101 = DSM 11237.</title>
        <authorList>
            <person name="Azuma Y."/>
            <person name="Higashiura N."/>
            <person name="Hirakawa H."/>
            <person name="Matsushita K."/>
        </authorList>
    </citation>
    <scope>NUCLEOTIDE SEQUENCE [LARGE SCALE GENOMIC DNA]</scope>
    <source>
        <strain evidence="3">101 / DSM 11237</strain>
    </source>
</reference>
<dbReference type="Gene3D" id="2.40.30.170">
    <property type="match status" value="1"/>
</dbReference>
<dbReference type="Gene3D" id="2.40.420.20">
    <property type="match status" value="1"/>
</dbReference>
<dbReference type="AlphaFoldDB" id="A0A0D6PLG1"/>
<evidence type="ECO:0000313" key="3">
    <source>
        <dbReference type="Proteomes" id="UP000032668"/>
    </source>
</evidence>
<dbReference type="Proteomes" id="UP000032668">
    <property type="component" value="Unassembled WGS sequence"/>
</dbReference>
<dbReference type="STRING" id="1120923.SAMN02746095_03565"/>
<gene>
    <name evidence="2" type="ORF">Aam_173_010</name>
</gene>
<dbReference type="GO" id="GO:0015562">
    <property type="term" value="F:efflux transmembrane transporter activity"/>
    <property type="evidence" value="ECO:0007669"/>
    <property type="project" value="TreeGrafter"/>
</dbReference>
<comment type="caution">
    <text evidence="2">The sequence shown here is derived from an EMBL/GenBank/DDBJ whole genome shotgun (WGS) entry which is preliminary data.</text>
</comment>
<protein>
    <submittedName>
        <fullName evidence="2">RND family efflux transporter MFP subunit</fullName>
    </submittedName>
</protein>
<dbReference type="EMBL" id="BANC01000170">
    <property type="protein sequence ID" value="GAN82196.1"/>
    <property type="molecule type" value="Genomic_DNA"/>
</dbReference>
<comment type="similarity">
    <text evidence="1">Belongs to the membrane fusion protein (MFP) (TC 8.A.1) family.</text>
</comment>
<sequence length="259" mass="27824">MAAGAIVAHNVSPALQAQLASARAQLKYANIALKRTLALAHEKLQTDLDVALAQRNQAQAESSLVTIQQQANEQVMRAPFAGTLHYLVAPGTVVYRGTPVATINGRAVPWVDIKVSPATSHDIKLDEEAEVSDGTWHGMGHVLSIGKNARSWGLIQIRIKLPVGSPLIPGEWARVKLIQDGAPATTVPRTALIMHGGKAVVFIITQHHAKEVPVQILADTQKKVWVKGPLKASERIAISGVTRLKNDSRVVMATAQDNK</sequence>